<dbReference type="OrthoDB" id="9807977at2"/>
<dbReference type="PANTHER" id="PTHR33529">
    <property type="entry name" value="SLR0882 PROTEIN-RELATED"/>
    <property type="match status" value="1"/>
</dbReference>
<name>A0A0A2EF37_9PORP</name>
<dbReference type="EMBL" id="UGTF01000002">
    <property type="protein sequence ID" value="SUB89238.1"/>
    <property type="molecule type" value="Genomic_DNA"/>
</dbReference>
<keyword evidence="3 6" id="KW-0812">Transmembrane</keyword>
<feature type="transmembrane region" description="Helical" evidence="6">
    <location>
        <begin position="63"/>
        <end position="85"/>
    </location>
</feature>
<keyword evidence="2" id="KW-1003">Cell membrane</keyword>
<evidence type="ECO:0000313" key="8">
    <source>
        <dbReference type="EMBL" id="SUB89238.1"/>
    </source>
</evidence>
<evidence type="ECO:0000256" key="1">
    <source>
        <dbReference type="ARBA" id="ARBA00004651"/>
    </source>
</evidence>
<dbReference type="Pfam" id="PF03739">
    <property type="entry name" value="LptF_LptG"/>
    <property type="match status" value="1"/>
</dbReference>
<evidence type="ECO:0000256" key="2">
    <source>
        <dbReference type="ARBA" id="ARBA00022475"/>
    </source>
</evidence>
<evidence type="ECO:0000256" key="6">
    <source>
        <dbReference type="SAM" id="Phobius"/>
    </source>
</evidence>
<feature type="transmembrane region" description="Helical" evidence="6">
    <location>
        <begin position="338"/>
        <end position="357"/>
    </location>
</feature>
<dbReference type="eggNOG" id="COG0795">
    <property type="taxonomic scope" value="Bacteria"/>
</dbReference>
<evidence type="ECO:0000256" key="3">
    <source>
        <dbReference type="ARBA" id="ARBA00022692"/>
    </source>
</evidence>
<sequence length="362" mass="41374">MKGLSRLDRYIIKQFLGTFFFAILLIISISVVFDINEKIDDFLKPEVPLSDILFQYYLNFIPFYANLFSPLFVFIAVIFFTSKLAENSEIIAMLSSGVSFKRLMRPYLISAAIIASVTFVLNNYIIPPGNAKRLEFENNYIKDKKVKYAESVQMELEKGVFLFIGSYSASTNTGYQVSLERFNKRDLESRLIAERAVYNPDSLYHWTLFNYRIRNFDGLYERDSVGGSLDTIIHLQPSEFLVGKHDVETMTTPQLDRQAKVQSKRGMSNAKVYSIEMHKRYASMFSAFILTIIGATLSSRKMKNGMGFNIAIGLGLSFGYILFTTVTSTFAVNGQMPPWLAAWLPNITYIFIAAYLYKKAPR</sequence>
<protein>
    <submittedName>
        <fullName evidence="8">Lipopolysaccharide export system permease protein lptG</fullName>
    </submittedName>
    <submittedName>
        <fullName evidence="7">Membrane protein</fullName>
    </submittedName>
</protein>
<keyword evidence="5 6" id="KW-0472">Membrane</keyword>
<dbReference type="Proteomes" id="UP000254156">
    <property type="component" value="Unassembled WGS sequence"/>
</dbReference>
<gene>
    <name evidence="8" type="primary">lptG</name>
    <name evidence="7" type="ORF">HQ47_03860</name>
    <name evidence="8" type="ORF">NCTC11632_01339</name>
</gene>
<dbReference type="InterPro" id="IPR005495">
    <property type="entry name" value="LptG/LptF_permease"/>
</dbReference>
<dbReference type="PANTHER" id="PTHR33529:SF8">
    <property type="entry name" value="PERMEASE, YJGP_YJGQ FAMILY"/>
    <property type="match status" value="1"/>
</dbReference>
<feature type="transmembrane region" description="Helical" evidence="6">
    <location>
        <begin position="12"/>
        <end position="33"/>
    </location>
</feature>
<evidence type="ECO:0000313" key="7">
    <source>
        <dbReference type="EMBL" id="KGN75049.1"/>
    </source>
</evidence>
<accession>A0A0A2EF37</accession>
<dbReference type="GO" id="GO:0015920">
    <property type="term" value="P:lipopolysaccharide transport"/>
    <property type="evidence" value="ECO:0007669"/>
    <property type="project" value="TreeGrafter"/>
</dbReference>
<comment type="subcellular location">
    <subcellularLocation>
        <location evidence="1">Cell membrane</location>
        <topology evidence="1">Multi-pass membrane protein</topology>
    </subcellularLocation>
</comment>
<dbReference type="RefSeq" id="WP_036873395.1">
    <property type="nucleotide sequence ID" value="NZ_JRFA01000009.1"/>
</dbReference>
<evidence type="ECO:0000256" key="4">
    <source>
        <dbReference type="ARBA" id="ARBA00022989"/>
    </source>
</evidence>
<dbReference type="AlphaFoldDB" id="A0A0A2EF37"/>
<reference evidence="7 9" key="1">
    <citation type="submission" date="2014-09" db="EMBL/GenBank/DDBJ databases">
        <title>Draft Genome Sequence of Porphyromonas macacae COT-192_OH2859.</title>
        <authorList>
            <person name="Wallis C."/>
            <person name="Deusch O."/>
            <person name="O'Flynn C."/>
            <person name="Davis I."/>
            <person name="Horsfall A."/>
            <person name="Kirkwood N."/>
            <person name="Harris S."/>
            <person name="Eisen J.A."/>
            <person name="Coil D.A."/>
            <person name="Darling A.E."/>
            <person name="Jospin G."/>
            <person name="Alexiev A."/>
        </authorList>
    </citation>
    <scope>NUCLEOTIDE SEQUENCE [LARGE SCALE GENOMIC DNA]</scope>
    <source>
        <strain evidence="9">COT-192 OH2859</strain>
        <strain evidence="7">COT-192_OH2859</strain>
    </source>
</reference>
<dbReference type="EMBL" id="JRFA01000009">
    <property type="protein sequence ID" value="KGN75049.1"/>
    <property type="molecule type" value="Genomic_DNA"/>
</dbReference>
<proteinExistence type="predicted"/>
<evidence type="ECO:0000313" key="10">
    <source>
        <dbReference type="Proteomes" id="UP000254156"/>
    </source>
</evidence>
<feature type="transmembrane region" description="Helical" evidence="6">
    <location>
        <begin position="310"/>
        <end position="332"/>
    </location>
</feature>
<keyword evidence="9" id="KW-1185">Reference proteome</keyword>
<feature type="transmembrane region" description="Helical" evidence="6">
    <location>
        <begin position="281"/>
        <end position="298"/>
    </location>
</feature>
<dbReference type="Proteomes" id="UP000030103">
    <property type="component" value="Unassembled WGS sequence"/>
</dbReference>
<evidence type="ECO:0000313" key="9">
    <source>
        <dbReference type="Proteomes" id="UP000030103"/>
    </source>
</evidence>
<reference evidence="8 10" key="2">
    <citation type="submission" date="2018-06" db="EMBL/GenBank/DDBJ databases">
        <authorList>
            <consortium name="Pathogen Informatics"/>
            <person name="Doyle S."/>
        </authorList>
    </citation>
    <scope>NUCLEOTIDE SEQUENCE [LARGE SCALE GENOMIC DNA]</scope>
    <source>
        <strain evidence="8 10">NCTC11632</strain>
    </source>
</reference>
<keyword evidence="4 6" id="KW-1133">Transmembrane helix</keyword>
<dbReference type="GO" id="GO:0043190">
    <property type="term" value="C:ATP-binding cassette (ABC) transporter complex"/>
    <property type="evidence" value="ECO:0007669"/>
    <property type="project" value="TreeGrafter"/>
</dbReference>
<organism evidence="7 9">
    <name type="scientific">Porphyromonas macacae</name>
    <dbReference type="NCBI Taxonomy" id="28115"/>
    <lineage>
        <taxon>Bacteria</taxon>
        <taxon>Pseudomonadati</taxon>
        <taxon>Bacteroidota</taxon>
        <taxon>Bacteroidia</taxon>
        <taxon>Bacteroidales</taxon>
        <taxon>Porphyromonadaceae</taxon>
        <taxon>Porphyromonas</taxon>
    </lineage>
</organism>
<dbReference type="STRING" id="28115.HQ47_03860"/>
<evidence type="ECO:0000256" key="5">
    <source>
        <dbReference type="ARBA" id="ARBA00023136"/>
    </source>
</evidence>
<feature type="transmembrane region" description="Helical" evidence="6">
    <location>
        <begin position="106"/>
        <end position="126"/>
    </location>
</feature>